<protein>
    <recommendedName>
        <fullName evidence="4">Tetratricopeptide repeat protein</fullName>
    </recommendedName>
</protein>
<comment type="caution">
    <text evidence="2">The sequence shown here is derived from an EMBL/GenBank/DDBJ whole genome shotgun (WGS) entry which is preliminary data.</text>
</comment>
<keyword evidence="3" id="KW-1185">Reference proteome</keyword>
<dbReference type="Proteomes" id="UP000523447">
    <property type="component" value="Unassembled WGS sequence"/>
</dbReference>
<proteinExistence type="predicted"/>
<accession>A0A7X6RGM3</accession>
<evidence type="ECO:0000313" key="2">
    <source>
        <dbReference type="EMBL" id="NKY85070.1"/>
    </source>
</evidence>
<evidence type="ECO:0000313" key="3">
    <source>
        <dbReference type="Proteomes" id="UP000523447"/>
    </source>
</evidence>
<reference evidence="2 3" key="1">
    <citation type="submission" date="2020-04" db="EMBL/GenBank/DDBJ databases">
        <title>MicrobeNet Type strains.</title>
        <authorList>
            <person name="Nicholson A.C."/>
        </authorList>
    </citation>
    <scope>NUCLEOTIDE SEQUENCE [LARGE SCALE GENOMIC DNA]</scope>
    <source>
        <strain evidence="2 3">DSM 44445</strain>
    </source>
</reference>
<organism evidence="2 3">
    <name type="scientific">Nocardia veterana</name>
    <dbReference type="NCBI Taxonomy" id="132249"/>
    <lineage>
        <taxon>Bacteria</taxon>
        <taxon>Bacillati</taxon>
        <taxon>Actinomycetota</taxon>
        <taxon>Actinomycetes</taxon>
        <taxon>Mycobacteriales</taxon>
        <taxon>Nocardiaceae</taxon>
        <taxon>Nocardia</taxon>
    </lineage>
</organism>
<gene>
    <name evidence="2" type="ORF">HGA07_05455</name>
</gene>
<evidence type="ECO:0008006" key="4">
    <source>
        <dbReference type="Google" id="ProtNLM"/>
    </source>
</evidence>
<name>A0A7X6RGM3_9NOCA</name>
<sequence>MSTADPGTDPTMAAIGAAVESGHRGDIDRARSELAHLWTTIGPAGDPLHRCTLAHHLADLHADPAQALVWDIRALDAADALTDARVHRHHEGLSVAGFYPSLHLNLADDYRLLGSFGAAADHIAAARERLDALPEGGYGRLIRRATEEVGELIEARSTRRRPSAPGVAQAGHRARKHPEHIGQTSA</sequence>
<dbReference type="AlphaFoldDB" id="A0A7X6RGM3"/>
<dbReference type="RefSeq" id="WP_051031947.1">
    <property type="nucleotide sequence ID" value="NZ_CAWPHS010000023.1"/>
</dbReference>
<dbReference type="EMBL" id="JAAXPE010000003">
    <property type="protein sequence ID" value="NKY85070.1"/>
    <property type="molecule type" value="Genomic_DNA"/>
</dbReference>
<feature type="region of interest" description="Disordered" evidence="1">
    <location>
        <begin position="155"/>
        <end position="186"/>
    </location>
</feature>
<evidence type="ECO:0000256" key="1">
    <source>
        <dbReference type="SAM" id="MobiDB-lite"/>
    </source>
</evidence>